<protein>
    <submittedName>
        <fullName evidence="4">Uncharacterized protein</fullName>
    </submittedName>
</protein>
<reference evidence="4" key="1">
    <citation type="submission" date="2022-11" db="UniProtKB">
        <authorList>
            <consortium name="WormBaseParasite"/>
        </authorList>
    </citation>
    <scope>IDENTIFICATION</scope>
</reference>
<sequence length="86" mass="10015">KMARQRLKQEMVNILSKLRREAADVKKEEAATKSRIDSLRKYLLEGLCALEFIYSFYTACFLFLFIFPGGFAYYIISHYNFIGGSL</sequence>
<name>A0A914ZY46_PARUN</name>
<evidence type="ECO:0000256" key="1">
    <source>
        <dbReference type="SAM" id="Coils"/>
    </source>
</evidence>
<feature type="transmembrane region" description="Helical" evidence="2">
    <location>
        <begin position="43"/>
        <end position="76"/>
    </location>
</feature>
<dbReference type="WBParaSite" id="PgE033_g001_t03">
    <property type="protein sequence ID" value="PgE033_g001_t03"/>
    <property type="gene ID" value="PgE033_g001"/>
</dbReference>
<keyword evidence="3" id="KW-1185">Reference proteome</keyword>
<organism evidence="3 4">
    <name type="scientific">Parascaris univalens</name>
    <name type="common">Nematode worm</name>
    <dbReference type="NCBI Taxonomy" id="6257"/>
    <lineage>
        <taxon>Eukaryota</taxon>
        <taxon>Metazoa</taxon>
        <taxon>Ecdysozoa</taxon>
        <taxon>Nematoda</taxon>
        <taxon>Chromadorea</taxon>
        <taxon>Rhabditida</taxon>
        <taxon>Spirurina</taxon>
        <taxon>Ascaridomorpha</taxon>
        <taxon>Ascaridoidea</taxon>
        <taxon>Ascarididae</taxon>
        <taxon>Parascaris</taxon>
    </lineage>
</organism>
<evidence type="ECO:0000313" key="3">
    <source>
        <dbReference type="Proteomes" id="UP000887569"/>
    </source>
</evidence>
<evidence type="ECO:0000313" key="4">
    <source>
        <dbReference type="WBParaSite" id="PgE033_g001_t03"/>
    </source>
</evidence>
<proteinExistence type="predicted"/>
<accession>A0A914ZY46</accession>
<dbReference type="AlphaFoldDB" id="A0A914ZY46"/>
<evidence type="ECO:0000256" key="2">
    <source>
        <dbReference type="SAM" id="Phobius"/>
    </source>
</evidence>
<keyword evidence="2" id="KW-0812">Transmembrane</keyword>
<dbReference type="Proteomes" id="UP000887569">
    <property type="component" value="Unplaced"/>
</dbReference>
<keyword evidence="2" id="KW-1133">Transmembrane helix</keyword>
<feature type="coiled-coil region" evidence="1">
    <location>
        <begin position="8"/>
        <end position="35"/>
    </location>
</feature>
<keyword evidence="2" id="KW-0472">Membrane</keyword>
<keyword evidence="1" id="KW-0175">Coiled coil</keyword>